<feature type="coiled-coil region" evidence="5">
    <location>
        <begin position="26"/>
        <end position="60"/>
    </location>
</feature>
<evidence type="ECO:0000256" key="3">
    <source>
        <dbReference type="HAMAP-Rule" id="MF_01151"/>
    </source>
</evidence>
<sequence length="200" mass="22544">MSHDDTVFDEAPNDAEGDLSEELVFEEDAEGVLPDASEKLKKLKEKLALCQKEREEYLNGWQRARADFANAKRDEDARRVETVKHAKESVFIDILPALDSFDMAFGNKTAWESVSAEWRKGVEYIYAQLLASLEKNGITPIDPEGLPFDHHEHMSVESVPATSPEEHDKVVGVVQKGYRLYGKVIRPARVRVAHHGEAKS</sequence>
<dbReference type="PANTHER" id="PTHR21237">
    <property type="entry name" value="GRPE PROTEIN"/>
    <property type="match status" value="1"/>
</dbReference>
<comment type="function">
    <text evidence="3">Participates actively in the response to hyperosmotic and heat shock by preventing the aggregation of stress-denatured proteins, in association with DnaK and GrpE. It is the nucleotide exchange factor for DnaK and may function as a thermosensor. Unfolded proteins bind initially to DnaJ; upon interaction with the DnaJ-bound protein, DnaK hydrolyzes its bound ATP, resulting in the formation of a stable complex. GrpE releases ADP from DnaK; ATP binding to DnaK triggers the release of the substrate protein, thus completing the reaction cycle. Several rounds of ATP-dependent interactions between DnaJ, DnaK and GrpE are required for fully efficient folding.</text>
</comment>
<dbReference type="GO" id="GO:0042803">
    <property type="term" value="F:protein homodimerization activity"/>
    <property type="evidence" value="ECO:0007669"/>
    <property type="project" value="InterPro"/>
</dbReference>
<dbReference type="PANTHER" id="PTHR21237:SF23">
    <property type="entry name" value="GRPE PROTEIN HOMOLOG, MITOCHONDRIAL"/>
    <property type="match status" value="1"/>
</dbReference>
<accession>A0A1G2SJ04</accession>
<evidence type="ECO:0000256" key="5">
    <source>
        <dbReference type="SAM" id="Coils"/>
    </source>
</evidence>
<dbReference type="Proteomes" id="UP000178168">
    <property type="component" value="Unassembled WGS sequence"/>
</dbReference>
<organism evidence="6 7">
    <name type="scientific">Candidatus Yonathbacteria bacterium RIFOXYD1_FULL_52_36</name>
    <dbReference type="NCBI Taxonomy" id="1802730"/>
    <lineage>
        <taxon>Bacteria</taxon>
        <taxon>Candidatus Yonathiibacteriota</taxon>
    </lineage>
</organism>
<dbReference type="InterPro" id="IPR000740">
    <property type="entry name" value="GrpE"/>
</dbReference>
<protein>
    <recommendedName>
        <fullName evidence="3">Protein GrpE</fullName>
    </recommendedName>
    <alternativeName>
        <fullName evidence="3">HSP-70 cofactor</fullName>
    </alternativeName>
</protein>
<keyword evidence="3" id="KW-0346">Stress response</keyword>
<reference evidence="6 7" key="1">
    <citation type="journal article" date="2016" name="Nat. Commun.">
        <title>Thousands of microbial genomes shed light on interconnected biogeochemical processes in an aquifer system.</title>
        <authorList>
            <person name="Anantharaman K."/>
            <person name="Brown C.T."/>
            <person name="Hug L.A."/>
            <person name="Sharon I."/>
            <person name="Castelle C.J."/>
            <person name="Probst A.J."/>
            <person name="Thomas B.C."/>
            <person name="Singh A."/>
            <person name="Wilkins M.J."/>
            <person name="Karaoz U."/>
            <person name="Brodie E.L."/>
            <person name="Williams K.H."/>
            <person name="Hubbard S.S."/>
            <person name="Banfield J.F."/>
        </authorList>
    </citation>
    <scope>NUCLEOTIDE SEQUENCE [LARGE SCALE GENOMIC DNA]</scope>
</reference>
<dbReference type="AlphaFoldDB" id="A0A1G2SJ04"/>
<evidence type="ECO:0000313" key="6">
    <source>
        <dbReference type="EMBL" id="OHA85077.1"/>
    </source>
</evidence>
<dbReference type="Gene3D" id="2.30.22.10">
    <property type="entry name" value="Head domain of nucleotide exchange factor GrpE"/>
    <property type="match status" value="1"/>
</dbReference>
<gene>
    <name evidence="3" type="primary">grpE</name>
    <name evidence="6" type="ORF">A2591_01960</name>
</gene>
<comment type="subunit">
    <text evidence="3">Homodimer.</text>
</comment>
<keyword evidence="3" id="KW-0963">Cytoplasm</keyword>
<dbReference type="GO" id="GO:0000774">
    <property type="term" value="F:adenyl-nucleotide exchange factor activity"/>
    <property type="evidence" value="ECO:0007669"/>
    <property type="project" value="InterPro"/>
</dbReference>
<keyword evidence="5" id="KW-0175">Coiled coil</keyword>
<dbReference type="SUPFAM" id="SSF51064">
    <property type="entry name" value="Head domain of nucleotide exchange factor GrpE"/>
    <property type="match status" value="1"/>
</dbReference>
<dbReference type="GO" id="GO:0051087">
    <property type="term" value="F:protein-folding chaperone binding"/>
    <property type="evidence" value="ECO:0007669"/>
    <property type="project" value="InterPro"/>
</dbReference>
<dbReference type="InterPro" id="IPR013805">
    <property type="entry name" value="GrpE_CC"/>
</dbReference>
<dbReference type="CDD" id="cd00446">
    <property type="entry name" value="GrpE"/>
    <property type="match status" value="1"/>
</dbReference>
<name>A0A1G2SJ04_9BACT</name>
<evidence type="ECO:0000256" key="4">
    <source>
        <dbReference type="RuleBase" id="RU004478"/>
    </source>
</evidence>
<dbReference type="EMBL" id="MHUZ01000031">
    <property type="protein sequence ID" value="OHA85077.1"/>
    <property type="molecule type" value="Genomic_DNA"/>
</dbReference>
<dbReference type="Gene3D" id="3.90.20.20">
    <property type="match status" value="1"/>
</dbReference>
<dbReference type="SUPFAM" id="SSF58014">
    <property type="entry name" value="Coiled-coil domain of nucleotide exchange factor GrpE"/>
    <property type="match status" value="1"/>
</dbReference>
<comment type="similarity">
    <text evidence="1 3 4">Belongs to the GrpE family.</text>
</comment>
<evidence type="ECO:0000256" key="1">
    <source>
        <dbReference type="ARBA" id="ARBA00009054"/>
    </source>
</evidence>
<dbReference type="GO" id="GO:0051082">
    <property type="term" value="F:unfolded protein binding"/>
    <property type="evidence" value="ECO:0007669"/>
    <property type="project" value="TreeGrafter"/>
</dbReference>
<evidence type="ECO:0000313" key="7">
    <source>
        <dbReference type="Proteomes" id="UP000178168"/>
    </source>
</evidence>
<evidence type="ECO:0000256" key="2">
    <source>
        <dbReference type="ARBA" id="ARBA00023186"/>
    </source>
</evidence>
<keyword evidence="2 3" id="KW-0143">Chaperone</keyword>
<dbReference type="STRING" id="1802730.A2591_01960"/>
<dbReference type="InterPro" id="IPR009012">
    <property type="entry name" value="GrpE_head"/>
</dbReference>
<comment type="caution">
    <text evidence="6">The sequence shown here is derived from an EMBL/GenBank/DDBJ whole genome shotgun (WGS) entry which is preliminary data.</text>
</comment>
<dbReference type="Pfam" id="PF01025">
    <property type="entry name" value="GrpE"/>
    <property type="match status" value="1"/>
</dbReference>
<dbReference type="GO" id="GO:0005737">
    <property type="term" value="C:cytoplasm"/>
    <property type="evidence" value="ECO:0007669"/>
    <property type="project" value="UniProtKB-SubCell"/>
</dbReference>
<proteinExistence type="inferred from homology"/>
<dbReference type="PRINTS" id="PR00773">
    <property type="entry name" value="GRPEPROTEIN"/>
</dbReference>
<dbReference type="GO" id="GO:0006457">
    <property type="term" value="P:protein folding"/>
    <property type="evidence" value="ECO:0007669"/>
    <property type="project" value="InterPro"/>
</dbReference>
<dbReference type="HAMAP" id="MF_01151">
    <property type="entry name" value="GrpE"/>
    <property type="match status" value="1"/>
</dbReference>
<comment type="subcellular location">
    <subcellularLocation>
        <location evidence="3">Cytoplasm</location>
    </subcellularLocation>
</comment>